<dbReference type="Proteomes" id="UP001642540">
    <property type="component" value="Unassembled WGS sequence"/>
</dbReference>
<dbReference type="PANTHER" id="PTHR15136">
    <property type="entry name" value="STROMAL INTERACTION MOLECULE HOMOLOG"/>
    <property type="match status" value="1"/>
</dbReference>
<name>A0ABP1REF7_9HEXA</name>
<proteinExistence type="predicted"/>
<dbReference type="InterPro" id="IPR001660">
    <property type="entry name" value="SAM"/>
</dbReference>
<dbReference type="Pfam" id="PF07647">
    <property type="entry name" value="SAM_2"/>
    <property type="match status" value="1"/>
</dbReference>
<evidence type="ECO:0000256" key="11">
    <source>
        <dbReference type="ARBA" id="ARBA00023136"/>
    </source>
</evidence>
<evidence type="ECO:0000256" key="5">
    <source>
        <dbReference type="ARBA" id="ARBA00022723"/>
    </source>
</evidence>
<evidence type="ECO:0000256" key="13">
    <source>
        <dbReference type="SAM" id="Phobius"/>
    </source>
</evidence>
<keyword evidence="4 13" id="KW-0812">Transmembrane</keyword>
<evidence type="ECO:0000256" key="9">
    <source>
        <dbReference type="ARBA" id="ARBA00023054"/>
    </source>
</evidence>
<dbReference type="InterPro" id="IPR032393">
    <property type="entry name" value="SOAR_STIM1/2"/>
</dbReference>
<dbReference type="EMBL" id="CAXLJM020000070">
    <property type="protein sequence ID" value="CAL8126025.1"/>
    <property type="molecule type" value="Genomic_DNA"/>
</dbReference>
<dbReference type="PANTHER" id="PTHR15136:SF5">
    <property type="entry name" value="STROMAL INTERACTION MOLECULE HOMOLOG"/>
    <property type="match status" value="1"/>
</dbReference>
<feature type="coiled-coil region" evidence="12">
    <location>
        <begin position="386"/>
        <end position="413"/>
    </location>
</feature>
<evidence type="ECO:0000313" key="15">
    <source>
        <dbReference type="EMBL" id="CAL8126025.1"/>
    </source>
</evidence>
<evidence type="ECO:0000256" key="10">
    <source>
        <dbReference type="ARBA" id="ARBA00023065"/>
    </source>
</evidence>
<keyword evidence="16" id="KW-1185">Reference proteome</keyword>
<evidence type="ECO:0000256" key="3">
    <source>
        <dbReference type="ARBA" id="ARBA00022568"/>
    </source>
</evidence>
<keyword evidence="2" id="KW-0813">Transport</keyword>
<gene>
    <name evidence="15" type="ORF">ODALV1_LOCUS21231</name>
</gene>
<keyword evidence="7" id="KW-0106">Calcium</keyword>
<comment type="subcellular location">
    <subcellularLocation>
        <location evidence="1">Membrane</location>
        <topology evidence="1">Single-pass type I membrane protein</topology>
    </subcellularLocation>
</comment>
<evidence type="ECO:0000256" key="12">
    <source>
        <dbReference type="SAM" id="Coils"/>
    </source>
</evidence>
<dbReference type="SUPFAM" id="SSF47769">
    <property type="entry name" value="SAM/Pointed domain"/>
    <property type="match status" value="1"/>
</dbReference>
<organism evidence="15 16">
    <name type="scientific">Orchesella dallaii</name>
    <dbReference type="NCBI Taxonomy" id="48710"/>
    <lineage>
        <taxon>Eukaryota</taxon>
        <taxon>Metazoa</taxon>
        <taxon>Ecdysozoa</taxon>
        <taxon>Arthropoda</taxon>
        <taxon>Hexapoda</taxon>
        <taxon>Collembola</taxon>
        <taxon>Entomobryomorpha</taxon>
        <taxon>Entomobryoidea</taxon>
        <taxon>Orchesellidae</taxon>
        <taxon>Orchesellinae</taxon>
        <taxon>Orchesella</taxon>
    </lineage>
</organism>
<evidence type="ECO:0000256" key="2">
    <source>
        <dbReference type="ARBA" id="ARBA00022448"/>
    </source>
</evidence>
<evidence type="ECO:0000256" key="7">
    <source>
        <dbReference type="ARBA" id="ARBA00022837"/>
    </source>
</evidence>
<accession>A0ABP1REF7</accession>
<evidence type="ECO:0000256" key="8">
    <source>
        <dbReference type="ARBA" id="ARBA00022989"/>
    </source>
</evidence>
<protein>
    <recommendedName>
        <fullName evidence="14">SAM domain-containing protein</fullName>
    </recommendedName>
</protein>
<keyword evidence="8 13" id="KW-1133">Transmembrane helix</keyword>
<sequence length="492" mass="57361">MYSSRAIVEMIAICLFVNGAVFSNVAVAHFTLKQHKNSIYGDDSINTSPQSTFPLMSFDHECSKGEPWRSRVNAWEKQELQSISVLHQQLDDDKNGNIDYFESNGFLREELHYSEDNYERRQENMYRNDDNDDKQVSVKELWDAWVKSEVHNWTVDEVAEWISAIVDLPHYQEKIKELKLNGTFLPRIATNHRNFISAKLGIKDGITRQRLIVKAQDAVLFGSPKDNGYQTIIILKALLLLAITLCGWVFCCYKSCQQDLSRMSKDMEALILAEQTLRNLQKELEIVKRDQEIQVEENDATIFDEEVAELRDEIKLLREKLQQAEDDLCKEIKDRNVYIRTGLKLMNDNEALQNELERSEYEFKVKEWVPPSPLSHLLRVTYEKECESHCRKRRVVEEQLKQAKEAYSKLKKKGWRWSILRASLTSNTQFIDKVDKTILDAKVALTEITEELEEQLSRWRQIENLVKTPIVNSHVTVGITSSIAIQFSHRDK</sequence>
<keyword evidence="5" id="KW-0479">Metal-binding</keyword>
<reference evidence="15 16" key="1">
    <citation type="submission" date="2024-08" db="EMBL/GenBank/DDBJ databases">
        <authorList>
            <person name="Cucini C."/>
            <person name="Frati F."/>
        </authorList>
    </citation>
    <scope>NUCLEOTIDE SEQUENCE [LARGE SCALE GENOMIC DNA]</scope>
</reference>
<feature type="coiled-coil region" evidence="12">
    <location>
        <begin position="270"/>
        <end position="327"/>
    </location>
</feature>
<keyword evidence="6" id="KW-0732">Signal</keyword>
<evidence type="ECO:0000256" key="6">
    <source>
        <dbReference type="ARBA" id="ARBA00022729"/>
    </source>
</evidence>
<keyword evidence="11 13" id="KW-0472">Membrane</keyword>
<evidence type="ECO:0000313" key="16">
    <source>
        <dbReference type="Proteomes" id="UP001642540"/>
    </source>
</evidence>
<feature type="transmembrane region" description="Helical" evidence="13">
    <location>
        <begin position="6"/>
        <end position="27"/>
    </location>
</feature>
<evidence type="ECO:0000259" key="14">
    <source>
        <dbReference type="PROSITE" id="PS50105"/>
    </source>
</evidence>
<evidence type="ECO:0000256" key="4">
    <source>
        <dbReference type="ARBA" id="ARBA00022692"/>
    </source>
</evidence>
<dbReference type="Pfam" id="PF16533">
    <property type="entry name" value="SOAR"/>
    <property type="match status" value="1"/>
</dbReference>
<dbReference type="PROSITE" id="PS00018">
    <property type="entry name" value="EF_HAND_1"/>
    <property type="match status" value="1"/>
</dbReference>
<dbReference type="InterPro" id="IPR013761">
    <property type="entry name" value="SAM/pointed_sf"/>
</dbReference>
<comment type="caution">
    <text evidence="15">The sequence shown here is derived from an EMBL/GenBank/DDBJ whole genome shotgun (WGS) entry which is preliminary data.</text>
</comment>
<dbReference type="PROSITE" id="PS50105">
    <property type="entry name" value="SAM_DOMAIN"/>
    <property type="match status" value="1"/>
</dbReference>
<keyword evidence="10" id="KW-0406">Ion transport</keyword>
<feature type="transmembrane region" description="Helical" evidence="13">
    <location>
        <begin position="233"/>
        <end position="250"/>
    </location>
</feature>
<dbReference type="InterPro" id="IPR037608">
    <property type="entry name" value="STIM1/2"/>
</dbReference>
<dbReference type="InterPro" id="IPR018247">
    <property type="entry name" value="EF_Hand_1_Ca_BS"/>
</dbReference>
<dbReference type="Gene3D" id="1.10.287.3550">
    <property type="match status" value="1"/>
</dbReference>
<keyword evidence="3" id="KW-0109">Calcium transport</keyword>
<dbReference type="InterPro" id="IPR057835">
    <property type="entry name" value="EF-hand_STIM1/2"/>
</dbReference>
<dbReference type="Gene3D" id="1.10.150.50">
    <property type="entry name" value="Transcription Factor, Ets-1"/>
    <property type="match status" value="1"/>
</dbReference>
<dbReference type="Pfam" id="PF25578">
    <property type="entry name" value="EF-hand_STIM1"/>
    <property type="match status" value="1"/>
</dbReference>
<feature type="domain" description="SAM" evidence="14">
    <location>
        <begin position="153"/>
        <end position="216"/>
    </location>
</feature>
<evidence type="ECO:0000256" key="1">
    <source>
        <dbReference type="ARBA" id="ARBA00004479"/>
    </source>
</evidence>
<dbReference type="Gene3D" id="1.10.238.180">
    <property type="match status" value="1"/>
</dbReference>
<keyword evidence="9 12" id="KW-0175">Coiled coil</keyword>